<name>A0A0E9SK57_ANGAN</name>
<reference evidence="1" key="2">
    <citation type="journal article" date="2015" name="Fish Shellfish Immunol.">
        <title>Early steps in the European eel (Anguilla anguilla)-Vibrio vulnificus interaction in the gills: Role of the RtxA13 toxin.</title>
        <authorList>
            <person name="Callol A."/>
            <person name="Pajuelo D."/>
            <person name="Ebbesson L."/>
            <person name="Teles M."/>
            <person name="MacKenzie S."/>
            <person name="Amaro C."/>
        </authorList>
    </citation>
    <scope>NUCLEOTIDE SEQUENCE</scope>
</reference>
<evidence type="ECO:0000313" key="1">
    <source>
        <dbReference type="EMBL" id="JAH41706.1"/>
    </source>
</evidence>
<reference evidence="1" key="1">
    <citation type="submission" date="2014-11" db="EMBL/GenBank/DDBJ databases">
        <authorList>
            <person name="Amaro Gonzalez C."/>
        </authorList>
    </citation>
    <scope>NUCLEOTIDE SEQUENCE</scope>
</reference>
<protein>
    <submittedName>
        <fullName evidence="1">Uncharacterized protein</fullName>
    </submittedName>
</protein>
<accession>A0A0E9SK57</accession>
<dbReference type="EMBL" id="GBXM01066871">
    <property type="protein sequence ID" value="JAH41706.1"/>
    <property type="molecule type" value="Transcribed_RNA"/>
</dbReference>
<organism evidence="1">
    <name type="scientific">Anguilla anguilla</name>
    <name type="common">European freshwater eel</name>
    <name type="synonym">Muraena anguilla</name>
    <dbReference type="NCBI Taxonomy" id="7936"/>
    <lineage>
        <taxon>Eukaryota</taxon>
        <taxon>Metazoa</taxon>
        <taxon>Chordata</taxon>
        <taxon>Craniata</taxon>
        <taxon>Vertebrata</taxon>
        <taxon>Euteleostomi</taxon>
        <taxon>Actinopterygii</taxon>
        <taxon>Neopterygii</taxon>
        <taxon>Teleostei</taxon>
        <taxon>Anguilliformes</taxon>
        <taxon>Anguillidae</taxon>
        <taxon>Anguilla</taxon>
    </lineage>
</organism>
<proteinExistence type="predicted"/>
<dbReference type="AlphaFoldDB" id="A0A0E9SK57"/>
<sequence length="42" mass="5059">MITNVFWRDRNTGLASIIKRNGICSRYRPTFHQHPWKRGWSA</sequence>